<dbReference type="EMBL" id="AMZN01000068">
    <property type="protein sequence ID" value="ELR69793.1"/>
    <property type="molecule type" value="Genomic_DNA"/>
</dbReference>
<proteinExistence type="predicted"/>
<evidence type="ECO:0000313" key="2">
    <source>
        <dbReference type="Proteomes" id="UP000011135"/>
    </source>
</evidence>
<protein>
    <recommendedName>
        <fullName evidence="3">DUF3108 domain-containing protein</fullName>
    </recommendedName>
</protein>
<organism evidence="1 2">
    <name type="scientific">Fulvivirga imtechensis AK7</name>
    <dbReference type="NCBI Taxonomy" id="1237149"/>
    <lineage>
        <taxon>Bacteria</taxon>
        <taxon>Pseudomonadati</taxon>
        <taxon>Bacteroidota</taxon>
        <taxon>Cytophagia</taxon>
        <taxon>Cytophagales</taxon>
        <taxon>Fulvivirgaceae</taxon>
        <taxon>Fulvivirga</taxon>
    </lineage>
</organism>
<keyword evidence="2" id="KW-1185">Reference proteome</keyword>
<dbReference type="RefSeq" id="WP_009581829.1">
    <property type="nucleotide sequence ID" value="NZ_AMZN01000068.1"/>
</dbReference>
<gene>
    <name evidence="1" type="ORF">C900_04640</name>
</gene>
<dbReference type="Pfam" id="PF19630">
    <property type="entry name" value="DUF6134"/>
    <property type="match status" value="1"/>
</dbReference>
<sequence>MKWRNIFINMLALILFLSFITPSVAQKLVYRVEYKDDSIGYLIAERKNVGSKTIYQLESRTNINMLFSFNHYAYYRSEYENDMLVDARTESFLNDKGNTTTSTTYENGTYLIKKDKTTSKQSAPIYESIAALYFNRPRNSRIFSERHGSFFAISKVNERQFELIKPDNRRNIYYFDGDQCDKATLNLPLATVYLVRISN</sequence>
<name>L8JNQ6_9BACT</name>
<reference evidence="1 2" key="1">
    <citation type="submission" date="2012-12" db="EMBL/GenBank/DDBJ databases">
        <title>Genome assembly of Fulvivirga imtechensis AK7.</title>
        <authorList>
            <person name="Nupur N."/>
            <person name="Khatri I."/>
            <person name="Kumar R."/>
            <person name="Subramanian S."/>
            <person name="Pinnaka A."/>
        </authorList>
    </citation>
    <scope>NUCLEOTIDE SEQUENCE [LARGE SCALE GENOMIC DNA]</scope>
    <source>
        <strain evidence="1 2">AK7</strain>
    </source>
</reference>
<dbReference type="OrthoDB" id="1121030at2"/>
<dbReference type="InterPro" id="IPR045767">
    <property type="entry name" value="DUF6134"/>
</dbReference>
<accession>L8JNQ6</accession>
<comment type="caution">
    <text evidence="1">The sequence shown here is derived from an EMBL/GenBank/DDBJ whole genome shotgun (WGS) entry which is preliminary data.</text>
</comment>
<evidence type="ECO:0008006" key="3">
    <source>
        <dbReference type="Google" id="ProtNLM"/>
    </source>
</evidence>
<dbReference type="STRING" id="1237149.C900_04640"/>
<dbReference type="AlphaFoldDB" id="L8JNQ6"/>
<dbReference type="Proteomes" id="UP000011135">
    <property type="component" value="Unassembled WGS sequence"/>
</dbReference>
<evidence type="ECO:0000313" key="1">
    <source>
        <dbReference type="EMBL" id="ELR69793.1"/>
    </source>
</evidence>